<feature type="region of interest" description="Disordered" evidence="7">
    <location>
        <begin position="339"/>
        <end position="388"/>
    </location>
</feature>
<evidence type="ECO:0000259" key="8">
    <source>
        <dbReference type="PROSITE" id="PS50011"/>
    </source>
</evidence>
<keyword evidence="2" id="KW-0808">Transferase</keyword>
<feature type="compositionally biased region" description="Polar residues" evidence="7">
    <location>
        <begin position="52"/>
        <end position="72"/>
    </location>
</feature>
<dbReference type="Pfam" id="PF00069">
    <property type="entry name" value="Pkinase"/>
    <property type="match status" value="1"/>
</dbReference>
<evidence type="ECO:0000256" key="3">
    <source>
        <dbReference type="ARBA" id="ARBA00022741"/>
    </source>
</evidence>
<keyword evidence="3 6" id="KW-0547">Nucleotide-binding</keyword>
<evidence type="ECO:0000313" key="10">
    <source>
        <dbReference type="Proteomes" id="UP000602510"/>
    </source>
</evidence>
<feature type="compositionally biased region" description="Basic and acidic residues" evidence="7">
    <location>
        <begin position="125"/>
        <end position="135"/>
    </location>
</feature>
<evidence type="ECO:0000256" key="4">
    <source>
        <dbReference type="ARBA" id="ARBA00022777"/>
    </source>
</evidence>
<sequence>MDTGKDISQYAALSSEDRIKVSAAIEPTLHDDSVDAESNNSSEMRRVAMPEASSSISDQEPTSFMPQDNTPPRSHRAVDALRQSPVVELHRSSSGRNLRLKQLSLADGALLSAPNALTPRAPSGRRPERRERLHSSEYNNREPTSNNDRILQRSSSFSISAHVLKDLERVTSSTDPVGLAELCERPERPRRHTARREDQQQREDSSDETEKINWNPNEETSFNNSEVFEQVIQEQEAQIENRAVSSFGLWGKAAKSKSLPDAIIFSCSSTRESKPTHSPPLVSSSLSTGNESLETKGSSNSRHAKDTPTPSEMVSQLHVTHPHLAALSVLDMPKSMSLTRSTSPRIRRPGAGAAFSSLPEVSLRQRTTPPTNNQQLETETDTSSSVEVSNPITQWKRGELIGEGTFGKVYKGLNIATGELFALKEIEIHSRPNDDQVTQMQKLGEEISLMNNLSHKHIVRYKGSYRSENHFYIFMEYVPGGSIASMLKQFDAFSEDLIRIFTRQIVQGVAYLHEMGIIHRDIKGANVLVNEQGVSKLADFGCSKQIPQMLTTSLEESLRSIRGSIPWMAPEVVKQIGHGYKADIWSIGATVIEMATAKHPWPNCHNGLAAMYTIAMATAPPLLPEHLSSEAKSFLQRCFCIDPEERATALELVAHAFLAEKK</sequence>
<dbReference type="FunFam" id="1.10.510.10:FF:000571">
    <property type="entry name" value="Maternal embryonic leucine zipper kinase"/>
    <property type="match status" value="1"/>
</dbReference>
<proteinExistence type="predicted"/>
<feature type="region of interest" description="Disordered" evidence="7">
    <location>
        <begin position="24"/>
        <end position="153"/>
    </location>
</feature>
<organism evidence="9 10">
    <name type="scientific">Phytophthora infestans</name>
    <name type="common">Potato late blight agent</name>
    <name type="synonym">Botrytis infestans</name>
    <dbReference type="NCBI Taxonomy" id="4787"/>
    <lineage>
        <taxon>Eukaryota</taxon>
        <taxon>Sar</taxon>
        <taxon>Stramenopiles</taxon>
        <taxon>Oomycota</taxon>
        <taxon>Peronosporomycetes</taxon>
        <taxon>Peronosporales</taxon>
        <taxon>Peronosporaceae</taxon>
        <taxon>Phytophthora</taxon>
    </lineage>
</organism>
<evidence type="ECO:0000256" key="7">
    <source>
        <dbReference type="SAM" id="MobiDB-lite"/>
    </source>
</evidence>
<evidence type="ECO:0000256" key="5">
    <source>
        <dbReference type="ARBA" id="ARBA00022840"/>
    </source>
</evidence>
<dbReference type="PROSITE" id="PS50011">
    <property type="entry name" value="PROTEIN_KINASE_DOM"/>
    <property type="match status" value="1"/>
</dbReference>
<dbReference type="SMART" id="SM00220">
    <property type="entry name" value="S_TKc"/>
    <property type="match status" value="1"/>
</dbReference>
<feature type="compositionally biased region" description="Polar residues" evidence="7">
    <location>
        <begin position="212"/>
        <end position="223"/>
    </location>
</feature>
<name>A0A833SMX0_PHYIN</name>
<dbReference type="InterPro" id="IPR001245">
    <property type="entry name" value="Ser-Thr/Tyr_kinase_cat_dom"/>
</dbReference>
<dbReference type="InterPro" id="IPR011009">
    <property type="entry name" value="Kinase-like_dom_sf"/>
</dbReference>
<reference evidence="9" key="1">
    <citation type="submission" date="2020-04" db="EMBL/GenBank/DDBJ databases">
        <title>Hybrid Assembly of Korean Phytophthora infestans isolates.</title>
        <authorList>
            <person name="Prokchorchik M."/>
            <person name="Lee Y."/>
            <person name="Seo J."/>
            <person name="Cho J.-H."/>
            <person name="Park Y.-E."/>
            <person name="Jang D.-C."/>
            <person name="Im J.-S."/>
            <person name="Choi J.-G."/>
            <person name="Park H.-J."/>
            <person name="Lee G.-B."/>
            <person name="Lee Y.-G."/>
            <person name="Hong S.-Y."/>
            <person name="Cho K."/>
            <person name="Sohn K.H."/>
        </authorList>
    </citation>
    <scope>NUCLEOTIDE SEQUENCE</scope>
    <source>
        <strain evidence="9">KR_1_A1</strain>
    </source>
</reference>
<feature type="compositionally biased region" description="Basic and acidic residues" evidence="7">
    <location>
        <begin position="195"/>
        <end position="211"/>
    </location>
</feature>
<accession>A0A833SMX0</accession>
<dbReference type="GO" id="GO:0005524">
    <property type="term" value="F:ATP binding"/>
    <property type="evidence" value="ECO:0007669"/>
    <property type="project" value="UniProtKB-UniRule"/>
</dbReference>
<keyword evidence="5 6" id="KW-0067">ATP-binding</keyword>
<keyword evidence="1" id="KW-0723">Serine/threonine-protein kinase</keyword>
<comment type="caution">
    <text evidence="9">The sequence shown here is derived from an EMBL/GenBank/DDBJ whole genome shotgun (WGS) entry which is preliminary data.</text>
</comment>
<dbReference type="SUPFAM" id="SSF56112">
    <property type="entry name" value="Protein kinase-like (PK-like)"/>
    <property type="match status" value="1"/>
</dbReference>
<dbReference type="EMBL" id="WSZM01000668">
    <property type="protein sequence ID" value="KAF4030565.1"/>
    <property type="molecule type" value="Genomic_DNA"/>
</dbReference>
<feature type="binding site" evidence="6">
    <location>
        <position position="424"/>
    </location>
    <ligand>
        <name>ATP</name>
        <dbReference type="ChEBI" id="CHEBI:30616"/>
    </ligand>
</feature>
<keyword evidence="4 9" id="KW-0418">Kinase</keyword>
<dbReference type="AlphaFoldDB" id="A0A833SMX0"/>
<keyword evidence="10" id="KW-1185">Reference proteome</keyword>
<dbReference type="InterPro" id="IPR008271">
    <property type="entry name" value="Ser/Thr_kinase_AS"/>
</dbReference>
<evidence type="ECO:0000313" key="9">
    <source>
        <dbReference type="EMBL" id="KAF4030565.1"/>
    </source>
</evidence>
<dbReference type="CDD" id="cd06606">
    <property type="entry name" value="STKc_MAPKKK"/>
    <property type="match status" value="1"/>
</dbReference>
<dbReference type="Gene3D" id="1.10.510.10">
    <property type="entry name" value="Transferase(Phosphotransferase) domain 1"/>
    <property type="match status" value="1"/>
</dbReference>
<dbReference type="PANTHER" id="PTHR11584:SF369">
    <property type="entry name" value="MITOGEN-ACTIVATED PROTEIN KINASE KINASE KINASE 19-RELATED"/>
    <property type="match status" value="1"/>
</dbReference>
<feature type="domain" description="Protein kinase" evidence="8">
    <location>
        <begin position="395"/>
        <end position="658"/>
    </location>
</feature>
<dbReference type="PANTHER" id="PTHR11584">
    <property type="entry name" value="SERINE/THREONINE PROTEIN KINASE"/>
    <property type="match status" value="1"/>
</dbReference>
<feature type="compositionally biased region" description="Polar residues" evidence="7">
    <location>
        <begin position="281"/>
        <end position="301"/>
    </location>
</feature>
<evidence type="ECO:0000256" key="6">
    <source>
        <dbReference type="PROSITE-ProRule" id="PRU10141"/>
    </source>
</evidence>
<feature type="compositionally biased region" description="Polar residues" evidence="7">
    <location>
        <begin position="364"/>
        <end position="376"/>
    </location>
</feature>
<dbReference type="GO" id="GO:0004674">
    <property type="term" value="F:protein serine/threonine kinase activity"/>
    <property type="evidence" value="ECO:0007669"/>
    <property type="project" value="UniProtKB-KW"/>
</dbReference>
<dbReference type="Proteomes" id="UP000602510">
    <property type="component" value="Unassembled WGS sequence"/>
</dbReference>
<dbReference type="PROSITE" id="PS00107">
    <property type="entry name" value="PROTEIN_KINASE_ATP"/>
    <property type="match status" value="1"/>
</dbReference>
<gene>
    <name evidence="9" type="ORF">GN244_ATG17653</name>
</gene>
<dbReference type="InterPro" id="IPR017441">
    <property type="entry name" value="Protein_kinase_ATP_BS"/>
</dbReference>
<evidence type="ECO:0000256" key="2">
    <source>
        <dbReference type="ARBA" id="ARBA00022679"/>
    </source>
</evidence>
<dbReference type="InterPro" id="IPR000719">
    <property type="entry name" value="Prot_kinase_dom"/>
</dbReference>
<feature type="region of interest" description="Disordered" evidence="7">
    <location>
        <begin position="177"/>
        <end position="223"/>
    </location>
</feature>
<dbReference type="PROSITE" id="PS00108">
    <property type="entry name" value="PROTEIN_KINASE_ST"/>
    <property type="match status" value="1"/>
</dbReference>
<feature type="region of interest" description="Disordered" evidence="7">
    <location>
        <begin position="270"/>
        <end position="314"/>
    </location>
</feature>
<evidence type="ECO:0000256" key="1">
    <source>
        <dbReference type="ARBA" id="ARBA00022527"/>
    </source>
</evidence>
<protein>
    <submittedName>
        <fullName evidence="9">Protein kinase domain</fullName>
    </submittedName>
</protein>
<feature type="compositionally biased region" description="Polar residues" evidence="7">
    <location>
        <begin position="136"/>
        <end position="153"/>
    </location>
</feature>
<dbReference type="PRINTS" id="PR00109">
    <property type="entry name" value="TYRKINASE"/>
</dbReference>